<sequence>MALKVKLENQDVDTSKVDIPLFATADDAVKDIKLDEKTVIKINVEDLKKEEK</sequence>
<dbReference type="GeneID" id="78231772"/>
<dbReference type="RefSeq" id="WP_008788413.1">
    <property type="nucleotide sequence ID" value="NZ_AKCB01000002.1"/>
</dbReference>
<protein>
    <submittedName>
        <fullName evidence="1">Uncharacterized protein</fullName>
    </submittedName>
</protein>
<dbReference type="STRING" id="100884.GCA_000269565_03139"/>
<comment type="caution">
    <text evidence="1">The sequence shown here is derived from an EMBL/GenBank/DDBJ whole genome shotgun (WGS) entry which is preliminary data.</text>
</comment>
<dbReference type="AlphaFoldDB" id="E7G959"/>
<dbReference type="EMBL" id="ADKX01000023">
    <property type="protein sequence ID" value="EFW05500.1"/>
    <property type="molecule type" value="Genomic_DNA"/>
</dbReference>
<organism evidence="1 2">
    <name type="scientific">Coprobacillus cateniformis</name>
    <dbReference type="NCBI Taxonomy" id="100884"/>
    <lineage>
        <taxon>Bacteria</taxon>
        <taxon>Bacillati</taxon>
        <taxon>Bacillota</taxon>
        <taxon>Erysipelotrichia</taxon>
        <taxon>Erysipelotrichales</taxon>
        <taxon>Coprobacillaceae</taxon>
        <taxon>Coprobacillus</taxon>
    </lineage>
</organism>
<accession>E7G959</accession>
<evidence type="ECO:0000313" key="2">
    <source>
        <dbReference type="Proteomes" id="UP000003157"/>
    </source>
</evidence>
<name>E7G959_9FIRM</name>
<dbReference type="Proteomes" id="UP000003157">
    <property type="component" value="Unassembled WGS sequence"/>
</dbReference>
<gene>
    <name evidence="1" type="ORF">HMPREF9488_01297</name>
</gene>
<dbReference type="HOGENOM" id="CLU_3078800_0_0_9"/>
<keyword evidence="2" id="KW-1185">Reference proteome</keyword>
<reference evidence="1 2" key="1">
    <citation type="submission" date="2010-12" db="EMBL/GenBank/DDBJ databases">
        <title>The Genome Sequence of Coprobacillus sp. strain 29_1.</title>
        <authorList>
            <consortium name="The Broad Institute Genome Sequencing Platform"/>
            <person name="Earl A."/>
            <person name="Ward D."/>
            <person name="Feldgarden M."/>
            <person name="Gevers D."/>
            <person name="Daigneault M."/>
            <person name="Sibley C.D."/>
            <person name="White A."/>
            <person name="Strauss J."/>
            <person name="Allen-Vercoe E."/>
            <person name="Young S.K."/>
            <person name="Zeng Q."/>
            <person name="Gargeya S."/>
            <person name="Fitzgerald M."/>
            <person name="Haas B."/>
            <person name="Abouelleil A."/>
            <person name="Alvarado L."/>
            <person name="Arachchi H.M."/>
            <person name="Berlin A."/>
            <person name="Brown A."/>
            <person name="Chapman S.B."/>
            <person name="Chen Z."/>
            <person name="Dunbar C."/>
            <person name="Freedman E."/>
            <person name="Gearin G."/>
            <person name="Gellesch M."/>
            <person name="Goldberg J."/>
            <person name="Griggs A."/>
            <person name="Gujja S."/>
            <person name="Heilman E."/>
            <person name="Heiman D."/>
            <person name="Howarth C."/>
            <person name="Larson L."/>
            <person name="Lui A."/>
            <person name="MacDonald P.J.P."/>
            <person name="Mehta T."/>
            <person name="Montmayeur A."/>
            <person name="Murphy C."/>
            <person name="Neiman D."/>
            <person name="Pearson M."/>
            <person name="Priest M."/>
            <person name="Roberts A."/>
            <person name="Saif S."/>
            <person name="Shea T."/>
            <person name="Shenoy N."/>
            <person name="Sisk P."/>
            <person name="Stolte C."/>
            <person name="Sykes S."/>
            <person name="White J."/>
            <person name="Yandava C."/>
            <person name="Nusbaum C."/>
            <person name="Birren B."/>
        </authorList>
    </citation>
    <scope>NUCLEOTIDE SEQUENCE [LARGE SCALE GENOMIC DNA]</scope>
    <source>
        <strain evidence="1 2">29_1</strain>
    </source>
</reference>
<proteinExistence type="predicted"/>
<evidence type="ECO:0000313" key="1">
    <source>
        <dbReference type="EMBL" id="EFW05500.1"/>
    </source>
</evidence>